<accession>A0AAD4I4P2</accession>
<gene>
    <name evidence="2" type="ORF">NEMBOFW57_003480</name>
</gene>
<dbReference type="EMBL" id="JAHCVI010000001">
    <property type="protein sequence ID" value="KAG7293430.1"/>
    <property type="molecule type" value="Genomic_DNA"/>
</dbReference>
<dbReference type="InterPro" id="IPR021109">
    <property type="entry name" value="Peptidase_aspartic_dom_sf"/>
</dbReference>
<feature type="region of interest" description="Disordered" evidence="1">
    <location>
        <begin position="411"/>
        <end position="494"/>
    </location>
</feature>
<keyword evidence="3" id="KW-1185">Reference proteome</keyword>
<organism evidence="2 3">
    <name type="scientific">Staphylotrichum longicolle</name>
    <dbReference type="NCBI Taxonomy" id="669026"/>
    <lineage>
        <taxon>Eukaryota</taxon>
        <taxon>Fungi</taxon>
        <taxon>Dikarya</taxon>
        <taxon>Ascomycota</taxon>
        <taxon>Pezizomycotina</taxon>
        <taxon>Sordariomycetes</taxon>
        <taxon>Sordariomycetidae</taxon>
        <taxon>Sordariales</taxon>
        <taxon>Chaetomiaceae</taxon>
        <taxon>Staphylotrichum</taxon>
    </lineage>
</organism>
<protein>
    <submittedName>
        <fullName evidence="2">Uncharacterized protein</fullName>
    </submittedName>
</protein>
<evidence type="ECO:0000313" key="2">
    <source>
        <dbReference type="EMBL" id="KAG7293430.1"/>
    </source>
</evidence>
<evidence type="ECO:0000256" key="1">
    <source>
        <dbReference type="SAM" id="MobiDB-lite"/>
    </source>
</evidence>
<dbReference type="CDD" id="cd00303">
    <property type="entry name" value="retropepsin_like"/>
    <property type="match status" value="1"/>
</dbReference>
<comment type="caution">
    <text evidence="2">The sequence shown here is derived from an EMBL/GenBank/DDBJ whole genome shotgun (WGS) entry which is preliminary data.</text>
</comment>
<feature type="compositionally biased region" description="Polar residues" evidence="1">
    <location>
        <begin position="9"/>
        <end position="24"/>
    </location>
</feature>
<proteinExistence type="predicted"/>
<dbReference type="Proteomes" id="UP001197093">
    <property type="component" value="Unassembled WGS sequence"/>
</dbReference>
<dbReference type="Gene3D" id="2.40.70.10">
    <property type="entry name" value="Acid Proteases"/>
    <property type="match status" value="1"/>
</dbReference>
<feature type="compositionally biased region" description="Polar residues" evidence="1">
    <location>
        <begin position="429"/>
        <end position="458"/>
    </location>
</feature>
<name>A0AAD4I4P2_9PEZI</name>
<reference evidence="2" key="1">
    <citation type="submission" date="2023-02" db="EMBL/GenBank/DDBJ databases">
        <authorList>
            <person name="Palmer J.M."/>
        </authorList>
    </citation>
    <scope>NUCLEOTIDE SEQUENCE</scope>
    <source>
        <strain evidence="2">FW57</strain>
    </source>
</reference>
<dbReference type="AlphaFoldDB" id="A0AAD4I4P2"/>
<feature type="region of interest" description="Disordered" evidence="1">
    <location>
        <begin position="1"/>
        <end position="32"/>
    </location>
</feature>
<sequence length="494" mass="56684">MMPDFPLFGQNNVSQQGQMRNGQWQARRRGQDFDTQSVQTNGRFSYANDKSLGLSTAYYECICSLQVHVETTLNRFHDLYERNGRLAEARRLSEQGIKHLLSEYDDDRVVAALHLLAETYQRCELPQANEAHKTLMDWWEYLRHHRHPSRNPNQGEVDYEQVKADQAKEAAMAFWKQYNMLLEDPNRWLDTYLEETTTRERDILMGLRIQALNAADKENAIKTNLHPHNAWFDNTPLIPTRRRRLNPFTNSRSAKGEEVDFDKLGHSDAREAEKDRIKKALGYFRRKTRVMGERAENHQETTAIIDTGDEGPNIISLEFLKKLRLESMVETDWSGDRQEIKDASGNILKPIGWVDLYFRFLDLPGGWHSSLFWVIDVQTDVYTIIIGMPCLLQENIKSTLIAPLVLNQKKKEKAGPPDTVGTKLGSKFPQYTNDQSPPAAVPTSNPRTYSTPTPSATRSLLRPTSKPFQPRWADGDEASSPEIIDPAGLEGQWP</sequence>
<evidence type="ECO:0000313" key="3">
    <source>
        <dbReference type="Proteomes" id="UP001197093"/>
    </source>
</evidence>